<feature type="compositionally biased region" description="Polar residues" evidence="1">
    <location>
        <begin position="1"/>
        <end position="11"/>
    </location>
</feature>
<evidence type="ECO:0000313" key="2">
    <source>
        <dbReference type="EMBL" id="KAF1953910.1"/>
    </source>
</evidence>
<evidence type="ECO:0000313" key="3">
    <source>
        <dbReference type="Proteomes" id="UP000800035"/>
    </source>
</evidence>
<sequence>MAMASEQNGDSSDTHAEPDFAKAFQELARGERAAAALENHLDSLEKKIEELLAKADEDEKNLKARPETSAETPSSSDTGKSAS</sequence>
<reference evidence="2" key="1">
    <citation type="journal article" date="2020" name="Stud. Mycol.">
        <title>101 Dothideomycetes genomes: a test case for predicting lifestyles and emergence of pathogens.</title>
        <authorList>
            <person name="Haridas S."/>
            <person name="Albert R."/>
            <person name="Binder M."/>
            <person name="Bloem J."/>
            <person name="Labutti K."/>
            <person name="Salamov A."/>
            <person name="Andreopoulos B."/>
            <person name="Baker S."/>
            <person name="Barry K."/>
            <person name="Bills G."/>
            <person name="Bluhm B."/>
            <person name="Cannon C."/>
            <person name="Castanera R."/>
            <person name="Culley D."/>
            <person name="Daum C."/>
            <person name="Ezra D."/>
            <person name="Gonzalez J."/>
            <person name="Henrissat B."/>
            <person name="Kuo A."/>
            <person name="Liang C."/>
            <person name="Lipzen A."/>
            <person name="Lutzoni F."/>
            <person name="Magnuson J."/>
            <person name="Mondo S."/>
            <person name="Nolan M."/>
            <person name="Ohm R."/>
            <person name="Pangilinan J."/>
            <person name="Park H.-J."/>
            <person name="Ramirez L."/>
            <person name="Alfaro M."/>
            <person name="Sun H."/>
            <person name="Tritt A."/>
            <person name="Yoshinaga Y."/>
            <person name="Zwiers L.-H."/>
            <person name="Turgeon B."/>
            <person name="Goodwin S."/>
            <person name="Spatafora J."/>
            <person name="Crous P."/>
            <person name="Grigoriev I."/>
        </authorList>
    </citation>
    <scope>NUCLEOTIDE SEQUENCE</scope>
    <source>
        <strain evidence="2">CBS 675.92</strain>
    </source>
</reference>
<dbReference type="Proteomes" id="UP000800035">
    <property type="component" value="Unassembled WGS sequence"/>
</dbReference>
<name>A0A6A5TPL8_9PLEO</name>
<gene>
    <name evidence="2" type="ORF">CC80DRAFT_133080</name>
</gene>
<evidence type="ECO:0000256" key="1">
    <source>
        <dbReference type="SAM" id="MobiDB-lite"/>
    </source>
</evidence>
<keyword evidence="3" id="KW-1185">Reference proteome</keyword>
<organism evidence="2 3">
    <name type="scientific">Byssothecium circinans</name>
    <dbReference type="NCBI Taxonomy" id="147558"/>
    <lineage>
        <taxon>Eukaryota</taxon>
        <taxon>Fungi</taxon>
        <taxon>Dikarya</taxon>
        <taxon>Ascomycota</taxon>
        <taxon>Pezizomycotina</taxon>
        <taxon>Dothideomycetes</taxon>
        <taxon>Pleosporomycetidae</taxon>
        <taxon>Pleosporales</taxon>
        <taxon>Massarineae</taxon>
        <taxon>Massarinaceae</taxon>
        <taxon>Byssothecium</taxon>
    </lineage>
</organism>
<feature type="region of interest" description="Disordered" evidence="1">
    <location>
        <begin position="56"/>
        <end position="83"/>
    </location>
</feature>
<dbReference type="EMBL" id="ML977001">
    <property type="protein sequence ID" value="KAF1953910.1"/>
    <property type="molecule type" value="Genomic_DNA"/>
</dbReference>
<proteinExistence type="predicted"/>
<feature type="region of interest" description="Disordered" evidence="1">
    <location>
        <begin position="1"/>
        <end position="20"/>
    </location>
</feature>
<feature type="compositionally biased region" description="Polar residues" evidence="1">
    <location>
        <begin position="69"/>
        <end position="83"/>
    </location>
</feature>
<dbReference type="AlphaFoldDB" id="A0A6A5TPL8"/>
<accession>A0A6A5TPL8</accession>
<protein>
    <submittedName>
        <fullName evidence="2">Uncharacterized protein</fullName>
    </submittedName>
</protein>
<feature type="compositionally biased region" description="Basic and acidic residues" evidence="1">
    <location>
        <begin position="56"/>
        <end position="68"/>
    </location>
</feature>
<dbReference type="OrthoDB" id="5398685at2759"/>